<reference evidence="4" key="1">
    <citation type="submission" date="2011-09" db="EMBL/GenBank/DDBJ databases">
        <title>The permanent draft genome of Mucilaginibacter paludis DSM 18603.</title>
        <authorList>
            <consortium name="US DOE Joint Genome Institute (JGI-PGF)"/>
            <person name="Lucas S."/>
            <person name="Han J."/>
            <person name="Lapidus A."/>
            <person name="Bruce D."/>
            <person name="Goodwin L."/>
            <person name="Pitluck S."/>
            <person name="Peters L."/>
            <person name="Kyrpides N."/>
            <person name="Mavromatis K."/>
            <person name="Ivanova N."/>
            <person name="Mikhailova N."/>
            <person name="Held B."/>
            <person name="Detter J.C."/>
            <person name="Tapia R."/>
            <person name="Han C."/>
            <person name="Land M."/>
            <person name="Hauser L."/>
            <person name="Markowitz V."/>
            <person name="Cheng J.-F."/>
            <person name="Hugenholtz P."/>
            <person name="Woyke T."/>
            <person name="Wu D."/>
            <person name="Tindall B."/>
            <person name="Brambilla E."/>
            <person name="Klenk H.-P."/>
            <person name="Eisen J.A."/>
        </authorList>
    </citation>
    <scope>NUCLEOTIDE SEQUENCE [LARGE SCALE GENOMIC DNA]</scope>
    <source>
        <strain evidence="4">DSM 18603</strain>
    </source>
</reference>
<dbReference type="Pfam" id="PF00440">
    <property type="entry name" value="TetR_N"/>
    <property type="match status" value="1"/>
</dbReference>
<dbReference type="InterPro" id="IPR009057">
    <property type="entry name" value="Homeodomain-like_sf"/>
</dbReference>
<keyword evidence="5" id="KW-1185">Reference proteome</keyword>
<feature type="domain" description="HTH tetR-type" evidence="3">
    <location>
        <begin position="35"/>
        <end position="95"/>
    </location>
</feature>
<keyword evidence="1 2" id="KW-0238">DNA-binding</keyword>
<dbReference type="eggNOG" id="COG1309">
    <property type="taxonomic scope" value="Bacteria"/>
</dbReference>
<organism evidence="4 5">
    <name type="scientific">Mucilaginibacter paludis DSM 18603</name>
    <dbReference type="NCBI Taxonomy" id="714943"/>
    <lineage>
        <taxon>Bacteria</taxon>
        <taxon>Pseudomonadati</taxon>
        <taxon>Bacteroidota</taxon>
        <taxon>Sphingobacteriia</taxon>
        <taxon>Sphingobacteriales</taxon>
        <taxon>Sphingobacteriaceae</taxon>
        <taxon>Mucilaginibacter</taxon>
    </lineage>
</organism>
<sequence length="237" mass="27975">MFCLIAIFDESFAIMEFQVKFAINEKIFLRNPESSEVGKLMVKKAIDLVYELGFEHFTFKKLAIEINSTEATIYRYFENKHRLLLYILNWYWCYMEFLVTFKLQNVTDKKEQLKIIVHLLTHELAESANRFDYNKKYLNQIVISESSKAYLVKDVAAINKDEVFKPYKDLCVKIAEVISAYNPDYKFPRSLSTTLIETSHHQQFFSVNLPKLTDICSENMLDFAFQFIQDLLFQVLG</sequence>
<dbReference type="EMBL" id="CM001403">
    <property type="protein sequence ID" value="EHQ29073.1"/>
    <property type="molecule type" value="Genomic_DNA"/>
</dbReference>
<evidence type="ECO:0000256" key="1">
    <source>
        <dbReference type="ARBA" id="ARBA00023125"/>
    </source>
</evidence>
<gene>
    <name evidence="4" type="ORF">Mucpa_4994</name>
</gene>
<dbReference type="Gene3D" id="1.10.357.10">
    <property type="entry name" value="Tetracycline Repressor, domain 2"/>
    <property type="match status" value="1"/>
</dbReference>
<proteinExistence type="predicted"/>
<dbReference type="InterPro" id="IPR001647">
    <property type="entry name" value="HTH_TetR"/>
</dbReference>
<evidence type="ECO:0000259" key="3">
    <source>
        <dbReference type="PROSITE" id="PS50977"/>
    </source>
</evidence>
<evidence type="ECO:0000313" key="4">
    <source>
        <dbReference type="EMBL" id="EHQ29073.1"/>
    </source>
</evidence>
<accession>H1Y935</accession>
<dbReference type="PROSITE" id="PS50977">
    <property type="entry name" value="HTH_TETR_2"/>
    <property type="match status" value="1"/>
</dbReference>
<name>H1Y935_9SPHI</name>
<dbReference type="HOGENOM" id="CLU_1233814_0_0_10"/>
<evidence type="ECO:0000256" key="2">
    <source>
        <dbReference type="PROSITE-ProRule" id="PRU00335"/>
    </source>
</evidence>
<dbReference type="AlphaFoldDB" id="H1Y935"/>
<dbReference type="STRING" id="714943.Mucpa_4994"/>
<feature type="DNA-binding region" description="H-T-H motif" evidence="2">
    <location>
        <begin position="58"/>
        <end position="77"/>
    </location>
</feature>
<dbReference type="SUPFAM" id="SSF46689">
    <property type="entry name" value="Homeodomain-like"/>
    <property type="match status" value="1"/>
</dbReference>
<protein>
    <submittedName>
        <fullName evidence="4">Regulatory protein TetR</fullName>
    </submittedName>
</protein>
<evidence type="ECO:0000313" key="5">
    <source>
        <dbReference type="Proteomes" id="UP000002774"/>
    </source>
</evidence>
<dbReference type="Proteomes" id="UP000002774">
    <property type="component" value="Chromosome"/>
</dbReference>
<dbReference type="GO" id="GO:0003677">
    <property type="term" value="F:DNA binding"/>
    <property type="evidence" value="ECO:0007669"/>
    <property type="project" value="UniProtKB-UniRule"/>
</dbReference>